<dbReference type="PANTHER" id="PTHR37563">
    <property type="entry name" value="PHYTANOYL-COA DIOXYGENASE FAMILY PROTEIN (AFU_ORTHOLOGUE AFUA_2G03330)"/>
    <property type="match status" value="1"/>
</dbReference>
<protein>
    <submittedName>
        <fullName evidence="2">Phytanoyl-CoA dioxygenase family protein</fullName>
    </submittedName>
</protein>
<feature type="region of interest" description="Disordered" evidence="1">
    <location>
        <begin position="62"/>
        <end position="86"/>
    </location>
</feature>
<dbReference type="GeneID" id="29121929"/>
<dbReference type="OMA" id="IRDFRLW"/>
<dbReference type="PANTHER" id="PTHR37563:SF2">
    <property type="entry name" value="PHYTANOYL-COA DIOXYGENASE FAMILY PROTEIN (AFU_ORTHOLOGUE AFUA_2G03330)"/>
    <property type="match status" value="1"/>
</dbReference>
<gene>
    <name evidence="2" type="ORF">CC77DRAFT_990955</name>
</gene>
<dbReference type="RefSeq" id="XP_018385319.1">
    <property type="nucleotide sequence ID" value="XM_018536335.1"/>
</dbReference>
<keyword evidence="3" id="KW-1185">Reference proteome</keyword>
<dbReference type="InterPro" id="IPR051961">
    <property type="entry name" value="Fungal_Metabolite_Diox"/>
</dbReference>
<dbReference type="Proteomes" id="UP000077248">
    <property type="component" value="Unassembled WGS sequence"/>
</dbReference>
<dbReference type="EMBL" id="KV441480">
    <property type="protein sequence ID" value="OAG19898.1"/>
    <property type="molecule type" value="Genomic_DNA"/>
</dbReference>
<feature type="compositionally biased region" description="Polar residues" evidence="1">
    <location>
        <begin position="63"/>
        <end position="85"/>
    </location>
</feature>
<accession>A0A177DKR8</accession>
<name>A0A177DKR8_ALTAL</name>
<dbReference type="Pfam" id="PF05721">
    <property type="entry name" value="PhyH"/>
    <property type="match status" value="1"/>
</dbReference>
<evidence type="ECO:0000256" key="1">
    <source>
        <dbReference type="SAM" id="MobiDB-lite"/>
    </source>
</evidence>
<evidence type="ECO:0000313" key="2">
    <source>
        <dbReference type="EMBL" id="OAG19898.1"/>
    </source>
</evidence>
<dbReference type="SUPFAM" id="SSF51197">
    <property type="entry name" value="Clavaminate synthase-like"/>
    <property type="match status" value="1"/>
</dbReference>
<organism evidence="2 3">
    <name type="scientific">Alternaria alternata</name>
    <name type="common">Alternaria rot fungus</name>
    <name type="synonym">Torula alternata</name>
    <dbReference type="NCBI Taxonomy" id="5599"/>
    <lineage>
        <taxon>Eukaryota</taxon>
        <taxon>Fungi</taxon>
        <taxon>Dikarya</taxon>
        <taxon>Ascomycota</taxon>
        <taxon>Pezizomycotina</taxon>
        <taxon>Dothideomycetes</taxon>
        <taxon>Pleosporomycetidae</taxon>
        <taxon>Pleosporales</taxon>
        <taxon>Pleosporineae</taxon>
        <taxon>Pleosporaceae</taxon>
        <taxon>Alternaria</taxon>
        <taxon>Alternaria sect. Alternaria</taxon>
        <taxon>Alternaria alternata complex</taxon>
    </lineage>
</organism>
<dbReference type="VEuPathDB" id="FungiDB:CC77DRAFT_990955"/>
<keyword evidence="2" id="KW-0560">Oxidoreductase</keyword>
<dbReference type="AlphaFoldDB" id="A0A177DKR8"/>
<dbReference type="InterPro" id="IPR008775">
    <property type="entry name" value="Phytyl_CoA_dOase-like"/>
</dbReference>
<reference evidence="2 3" key="1">
    <citation type="submission" date="2016-05" db="EMBL/GenBank/DDBJ databases">
        <title>Comparative analysis of secretome profiles of manganese(II)-oxidizing ascomycete fungi.</title>
        <authorList>
            <consortium name="DOE Joint Genome Institute"/>
            <person name="Zeiner C.A."/>
            <person name="Purvine S.O."/>
            <person name="Zink E.M."/>
            <person name="Wu S."/>
            <person name="Pasa-Tolic L."/>
            <person name="Chaput D.L."/>
            <person name="Haridas S."/>
            <person name="Grigoriev I.V."/>
            <person name="Santelli C.M."/>
            <person name="Hansel C.M."/>
        </authorList>
    </citation>
    <scope>NUCLEOTIDE SEQUENCE [LARGE SCALE GENOMIC DNA]</scope>
    <source>
        <strain evidence="2 3">SRC1lrK2f</strain>
    </source>
</reference>
<dbReference type="Gene3D" id="2.60.120.620">
    <property type="entry name" value="q2cbj1_9rhob like domain"/>
    <property type="match status" value="1"/>
</dbReference>
<sequence>MSTNQIQRIIVPDRERACQVPSAETVGAAVSILQRDGIVVLEDVVDKSAVAKLNSIMAERSEQLANEPSTHFNQGKPTRNISQRPPASPDLMFQSIWANPFAASIGAAILGPSPRVVYANGNTALSSTERQTVHADLDHEHLRFPFALVANYYLVDTGPLNGGTEVWIGSHRDTSMADHVESRESQGGLSTIKPELVSKRREILPPVQISVKAGDLVLRDLRLWHAGMPNRTNVPRVMLAFGIFPWWYQASLKIALPVTAQPLVQRWTKETGLEFVVEWQENYVPTSKFFVTAASANKHLVYG</sequence>
<dbReference type="KEGG" id="aalt:CC77DRAFT_990955"/>
<proteinExistence type="predicted"/>
<evidence type="ECO:0000313" key="3">
    <source>
        <dbReference type="Proteomes" id="UP000077248"/>
    </source>
</evidence>
<dbReference type="GO" id="GO:0051213">
    <property type="term" value="F:dioxygenase activity"/>
    <property type="evidence" value="ECO:0007669"/>
    <property type="project" value="UniProtKB-KW"/>
</dbReference>
<keyword evidence="2" id="KW-0223">Dioxygenase</keyword>